<organism evidence="2 3">
    <name type="scientific">Streptomyces alfalfae</name>
    <dbReference type="NCBI Taxonomy" id="1642299"/>
    <lineage>
        <taxon>Bacteria</taxon>
        <taxon>Bacillati</taxon>
        <taxon>Actinomycetota</taxon>
        <taxon>Actinomycetes</taxon>
        <taxon>Kitasatosporales</taxon>
        <taxon>Streptomycetaceae</taxon>
        <taxon>Streptomyces</taxon>
    </lineage>
</organism>
<reference evidence="2 3" key="1">
    <citation type="submission" date="2016-05" db="EMBL/GenBank/DDBJ databases">
        <authorList>
            <person name="Gu J."/>
        </authorList>
    </citation>
    <scope>NUCLEOTIDE SEQUENCE [LARGE SCALE GENOMIC DNA]</scope>
    <source>
        <strain evidence="2 3">ACCC40021</strain>
    </source>
</reference>
<feature type="compositionally biased region" description="Basic residues" evidence="1">
    <location>
        <begin position="1"/>
        <end position="10"/>
    </location>
</feature>
<evidence type="ECO:0000313" key="3">
    <source>
        <dbReference type="Proteomes" id="UP000187191"/>
    </source>
</evidence>
<dbReference type="Proteomes" id="UP000187191">
    <property type="component" value="Chromosome"/>
</dbReference>
<proteinExistence type="predicted"/>
<feature type="region of interest" description="Disordered" evidence="1">
    <location>
        <begin position="1"/>
        <end position="36"/>
    </location>
</feature>
<protein>
    <submittedName>
        <fullName evidence="2">Uncharacterized protein</fullName>
    </submittedName>
</protein>
<gene>
    <name evidence="2" type="ORF">A7J05_31760</name>
</gene>
<name>A0ABN4VRJ9_9ACTN</name>
<accession>A0ABN4VRJ9</accession>
<feature type="compositionally biased region" description="Basic and acidic residues" evidence="1">
    <location>
        <begin position="20"/>
        <end position="36"/>
    </location>
</feature>
<evidence type="ECO:0000313" key="2">
    <source>
        <dbReference type="EMBL" id="APY89657.1"/>
    </source>
</evidence>
<sequence length="65" mass="6997">MPAGVKRRSAFKAAGPGDLCPRDRRPAGVRRADDRSGEALVPVGVGQLRYGQDRVTEVAALLRPR</sequence>
<dbReference type="EMBL" id="CP015588">
    <property type="protein sequence ID" value="APY89657.1"/>
    <property type="molecule type" value="Genomic_DNA"/>
</dbReference>
<keyword evidence="3" id="KW-1185">Reference proteome</keyword>
<evidence type="ECO:0000256" key="1">
    <source>
        <dbReference type="SAM" id="MobiDB-lite"/>
    </source>
</evidence>